<name>A0ABP1EFM8_9FLAO</name>
<organism evidence="1 2">
    <name type="scientific">Tenacibaculum platacis</name>
    <dbReference type="NCBI Taxonomy" id="3137852"/>
    <lineage>
        <taxon>Bacteria</taxon>
        <taxon>Pseudomonadati</taxon>
        <taxon>Bacteroidota</taxon>
        <taxon>Flavobacteriia</taxon>
        <taxon>Flavobacteriales</taxon>
        <taxon>Flavobacteriaceae</taxon>
        <taxon>Tenacibaculum</taxon>
    </lineage>
</organism>
<evidence type="ECO:0000313" key="2">
    <source>
        <dbReference type="Proteomes" id="UP001497416"/>
    </source>
</evidence>
<gene>
    <name evidence="1" type="ORF">T190607A01A_10669</name>
</gene>
<reference evidence="1 2" key="1">
    <citation type="submission" date="2024-05" db="EMBL/GenBank/DDBJ databases">
        <authorList>
            <person name="Duchaud E."/>
        </authorList>
    </citation>
    <scope>NUCLEOTIDE SEQUENCE [LARGE SCALE GENOMIC DNA]</scope>
    <source>
        <strain evidence="1">Ena-SAMPLE-TAB-13-05-2024-13:56:06:370-140302</strain>
    </source>
</reference>
<dbReference type="Proteomes" id="UP001497416">
    <property type="component" value="Unassembled WGS sequence"/>
</dbReference>
<evidence type="ECO:0000313" key="1">
    <source>
        <dbReference type="EMBL" id="CAL2078277.1"/>
    </source>
</evidence>
<proteinExistence type="predicted"/>
<accession>A0ABP1EFM8</accession>
<keyword evidence="2" id="KW-1185">Reference proteome</keyword>
<sequence length="267" mass="31683">MRTFKDIIDDYKDNNEIEGELLPFCHTTKYHILFKYIITDDNNLIAQSGCDYHNDEKLIFLFYGKSSYFPPSDQVDKYDKDPPVTLLYEDLHEKENLKRLCCFDSGAYLNGRFNFENPNAPEPVKMLQNFIVENPEKEDIIAGVKALYRNNENYLRSEFTPYYDVEKKQFCLCLTTINDIHQNKNESYTEYGPQAFTFEVQVEDQITSKPNVIFLPESKARDEETILGWSEYFPGTEIVTYKHDQFTHIHTAYHFMRDKVINYKNRR</sequence>
<dbReference type="RefSeq" id="WP_348710313.1">
    <property type="nucleotide sequence ID" value="NZ_CAXIXW010000011.1"/>
</dbReference>
<protein>
    <submittedName>
        <fullName evidence="1">Uncharacterized protein</fullName>
    </submittedName>
</protein>
<comment type="caution">
    <text evidence="1">The sequence shown here is derived from an EMBL/GenBank/DDBJ whole genome shotgun (WGS) entry which is preliminary data.</text>
</comment>
<dbReference type="EMBL" id="CAXIXY010000003">
    <property type="protein sequence ID" value="CAL2078277.1"/>
    <property type="molecule type" value="Genomic_DNA"/>
</dbReference>